<dbReference type="STRING" id="445709.ABW99_19740"/>
<feature type="domain" description="MPN" evidence="7">
    <location>
        <begin position="101"/>
        <end position="224"/>
    </location>
</feature>
<sequence>MSISHWPAGERPREKLLSLGAEALSDAELLAIFLRIGTAGKSAVALARELLNHFGTLNRLFCATAQELSAVRGIGTAKYAQLQAVLEMARRALGEELQEHVSLSSPTAVKHFLRLSLAHKPHEVFFCLYLNTQNQLIRAESLFRGSLQQAAVYPREVARQALRHNAAALIVAHNHPSGVEQPSQADLHLTRQLGAALELLEIRLLDHFIVGGSDVYSLAEHGEL</sequence>
<dbReference type="InterPro" id="IPR037518">
    <property type="entry name" value="MPN"/>
</dbReference>
<dbReference type="Pfam" id="PF20582">
    <property type="entry name" value="UPF0758_N"/>
    <property type="match status" value="1"/>
</dbReference>
<dbReference type="PROSITE" id="PS01302">
    <property type="entry name" value="UPF0758"/>
    <property type="match status" value="1"/>
</dbReference>
<dbReference type="PANTHER" id="PTHR30471">
    <property type="entry name" value="DNA REPAIR PROTEIN RADC"/>
    <property type="match status" value="1"/>
</dbReference>
<dbReference type="KEGG" id="ptx:ABW99_19740"/>
<dbReference type="NCBIfam" id="NF000642">
    <property type="entry name" value="PRK00024.1"/>
    <property type="match status" value="1"/>
</dbReference>
<dbReference type="Proteomes" id="UP000036700">
    <property type="component" value="Chromosome"/>
</dbReference>
<keyword evidence="9" id="KW-1185">Reference proteome</keyword>
<comment type="similarity">
    <text evidence="6">Belongs to the UPF0758 family.</text>
</comment>
<dbReference type="InterPro" id="IPR001405">
    <property type="entry name" value="UPF0758"/>
</dbReference>
<dbReference type="NCBIfam" id="TIGR00608">
    <property type="entry name" value="radc"/>
    <property type="match status" value="1"/>
</dbReference>
<keyword evidence="3" id="KW-0378">Hydrolase</keyword>
<dbReference type="CDD" id="cd08071">
    <property type="entry name" value="MPN_DUF2466"/>
    <property type="match status" value="1"/>
</dbReference>
<evidence type="ECO:0000313" key="8">
    <source>
        <dbReference type="EMBL" id="AKJ70108.1"/>
    </source>
</evidence>
<dbReference type="GO" id="GO:0008237">
    <property type="term" value="F:metallopeptidase activity"/>
    <property type="evidence" value="ECO:0007669"/>
    <property type="project" value="UniProtKB-KW"/>
</dbReference>
<dbReference type="GO" id="GO:0046872">
    <property type="term" value="F:metal ion binding"/>
    <property type="evidence" value="ECO:0007669"/>
    <property type="project" value="UniProtKB-KW"/>
</dbReference>
<evidence type="ECO:0000259" key="7">
    <source>
        <dbReference type="PROSITE" id="PS50249"/>
    </source>
</evidence>
<proteinExistence type="inferred from homology"/>
<reference evidence="9" key="1">
    <citation type="submission" date="2015-06" db="EMBL/GenBank/DDBJ databases">
        <authorList>
            <person name="Lim Y.L."/>
            <person name="Ee R."/>
            <person name="Yong D."/>
            <person name="How K.Y."/>
            <person name="Yin W.F."/>
            <person name="Chan K.G."/>
        </authorList>
    </citation>
    <scope>NUCLEOTIDE SEQUENCE [LARGE SCALE GENOMIC DNA]</scope>
    <source>
        <strain evidence="9">DSM 25325</strain>
    </source>
</reference>
<dbReference type="InterPro" id="IPR010994">
    <property type="entry name" value="RuvA_2-like"/>
</dbReference>
<accession>A0A0G3ESR5</accession>
<dbReference type="PANTHER" id="PTHR30471:SF3">
    <property type="entry name" value="UPF0758 PROTEIN YEES-RELATED"/>
    <property type="match status" value="1"/>
</dbReference>
<evidence type="ECO:0000256" key="3">
    <source>
        <dbReference type="ARBA" id="ARBA00022801"/>
    </source>
</evidence>
<dbReference type="Pfam" id="PF04002">
    <property type="entry name" value="RadC"/>
    <property type="match status" value="1"/>
</dbReference>
<evidence type="ECO:0000256" key="6">
    <source>
        <dbReference type="RuleBase" id="RU003797"/>
    </source>
</evidence>
<keyword evidence="1" id="KW-0645">Protease</keyword>
<dbReference type="InterPro" id="IPR025657">
    <property type="entry name" value="RadC_JAB"/>
</dbReference>
<dbReference type="SUPFAM" id="SSF47781">
    <property type="entry name" value="RuvA domain 2-like"/>
    <property type="match status" value="1"/>
</dbReference>
<dbReference type="SUPFAM" id="SSF102712">
    <property type="entry name" value="JAB1/MPN domain"/>
    <property type="match status" value="1"/>
</dbReference>
<dbReference type="Gene3D" id="3.40.140.10">
    <property type="entry name" value="Cytidine Deaminase, domain 2"/>
    <property type="match status" value="1"/>
</dbReference>
<gene>
    <name evidence="8" type="ORF">ABW99_19740</name>
</gene>
<dbReference type="InterPro" id="IPR020891">
    <property type="entry name" value="UPF0758_CS"/>
</dbReference>
<keyword evidence="5" id="KW-0482">Metalloprotease</keyword>
<dbReference type="InterPro" id="IPR046778">
    <property type="entry name" value="UPF0758_N"/>
</dbReference>
<keyword evidence="4" id="KW-0862">Zinc</keyword>
<dbReference type="PROSITE" id="PS50249">
    <property type="entry name" value="MPN"/>
    <property type="match status" value="1"/>
</dbReference>
<dbReference type="OrthoDB" id="9804482at2"/>
<dbReference type="GO" id="GO:0006508">
    <property type="term" value="P:proteolysis"/>
    <property type="evidence" value="ECO:0007669"/>
    <property type="project" value="UniProtKB-KW"/>
</dbReference>
<keyword evidence="2" id="KW-0479">Metal-binding</keyword>
<evidence type="ECO:0000256" key="4">
    <source>
        <dbReference type="ARBA" id="ARBA00022833"/>
    </source>
</evidence>
<evidence type="ECO:0000256" key="1">
    <source>
        <dbReference type="ARBA" id="ARBA00022670"/>
    </source>
</evidence>
<dbReference type="AlphaFoldDB" id="A0A0G3ESR5"/>
<protein>
    <recommendedName>
        <fullName evidence="7">MPN domain-containing protein</fullName>
    </recommendedName>
</protein>
<dbReference type="PATRIC" id="fig|445709.3.peg.4142"/>
<dbReference type="Gene3D" id="1.10.150.20">
    <property type="entry name" value="5' to 3' exonuclease, C-terminal subdomain"/>
    <property type="match status" value="1"/>
</dbReference>
<evidence type="ECO:0000256" key="2">
    <source>
        <dbReference type="ARBA" id="ARBA00022723"/>
    </source>
</evidence>
<organism evidence="8 9">
    <name type="scientific">Pandoraea thiooxydans</name>
    <dbReference type="NCBI Taxonomy" id="445709"/>
    <lineage>
        <taxon>Bacteria</taxon>
        <taxon>Pseudomonadati</taxon>
        <taxon>Pseudomonadota</taxon>
        <taxon>Betaproteobacteria</taxon>
        <taxon>Burkholderiales</taxon>
        <taxon>Burkholderiaceae</taxon>
        <taxon>Pandoraea</taxon>
    </lineage>
</organism>
<name>A0A0G3ESR5_9BURK</name>
<dbReference type="EMBL" id="CP011568">
    <property type="protein sequence ID" value="AKJ70108.1"/>
    <property type="molecule type" value="Genomic_DNA"/>
</dbReference>
<evidence type="ECO:0000313" key="9">
    <source>
        <dbReference type="Proteomes" id="UP000036700"/>
    </source>
</evidence>
<evidence type="ECO:0000256" key="5">
    <source>
        <dbReference type="ARBA" id="ARBA00023049"/>
    </source>
</evidence>
<dbReference type="RefSeq" id="WP_047216026.1">
    <property type="nucleotide sequence ID" value="NZ_CP011568.3"/>
</dbReference>